<comment type="caution">
    <text evidence="2">The sequence shown here is derived from an EMBL/GenBank/DDBJ whole genome shotgun (WGS) entry which is preliminary data.</text>
</comment>
<evidence type="ECO:0000313" key="3">
    <source>
        <dbReference type="Proteomes" id="UP000623301"/>
    </source>
</evidence>
<feature type="signal peptide" evidence="1">
    <location>
        <begin position="1"/>
        <end position="21"/>
    </location>
</feature>
<gene>
    <name evidence="2" type="ORF">JBL43_00245</name>
</gene>
<protein>
    <submittedName>
        <fullName evidence="2">DUF2911 domain-containing protein</fullName>
    </submittedName>
</protein>
<dbReference type="Pfam" id="PF11138">
    <property type="entry name" value="DUF2911"/>
    <property type="match status" value="1"/>
</dbReference>
<feature type="chain" id="PRO_5045557897" evidence="1">
    <location>
        <begin position="22"/>
        <end position="165"/>
    </location>
</feature>
<proteinExistence type="predicted"/>
<reference evidence="2 3" key="1">
    <citation type="submission" date="2020-12" db="EMBL/GenBank/DDBJ databases">
        <title>Aureibaculum luteum sp. nov. and Aureibaculum flavum sp. nov., novel members of the family Flavobacteriaceae isolated from Antarctic intertidal sediments.</title>
        <authorList>
            <person name="He X."/>
            <person name="Zhang X."/>
        </authorList>
    </citation>
    <scope>NUCLEOTIDE SEQUENCE [LARGE SCALE GENOMIC DNA]</scope>
    <source>
        <strain evidence="2 3">A20</strain>
    </source>
</reference>
<dbReference type="Proteomes" id="UP000623301">
    <property type="component" value="Unassembled WGS sequence"/>
</dbReference>
<dbReference type="PROSITE" id="PS51257">
    <property type="entry name" value="PROKAR_LIPOPROTEIN"/>
    <property type="match status" value="1"/>
</dbReference>
<accession>A0ABS0WL00</accession>
<dbReference type="RefSeq" id="WP_198839499.1">
    <property type="nucleotide sequence ID" value="NZ_JAEHFJ010000001.1"/>
</dbReference>
<organism evidence="2 3">
    <name type="scientific">Aureibaculum flavum</name>
    <dbReference type="NCBI Taxonomy" id="2795986"/>
    <lineage>
        <taxon>Bacteria</taxon>
        <taxon>Pseudomonadati</taxon>
        <taxon>Bacteroidota</taxon>
        <taxon>Flavobacteriia</taxon>
        <taxon>Flavobacteriales</taxon>
        <taxon>Flavobacteriaceae</taxon>
        <taxon>Aureibaculum</taxon>
    </lineage>
</organism>
<evidence type="ECO:0000256" key="1">
    <source>
        <dbReference type="SAM" id="SignalP"/>
    </source>
</evidence>
<dbReference type="EMBL" id="JAEHFJ010000001">
    <property type="protein sequence ID" value="MBJ2172647.1"/>
    <property type="molecule type" value="Genomic_DNA"/>
</dbReference>
<dbReference type="InterPro" id="IPR021314">
    <property type="entry name" value="DUF2911"/>
</dbReference>
<name>A0ABS0WL00_9FLAO</name>
<keyword evidence="1" id="KW-0732">Signal</keyword>
<sequence>MKNLKLLLVFTLITTLSCAQKSPRQQADGKIDGVSVAVDYGAPSVKERTIWGGLEKYGKVWRAGANENTTVSFDKDVTIGGEELAAGKYGFFIIPNKSGNWTVIFNTVNDSWGSSKYDESKDALRIDITPEFGDENQEQLFFGVMDDSILFAWEKVKLTIPVTIK</sequence>
<evidence type="ECO:0000313" key="2">
    <source>
        <dbReference type="EMBL" id="MBJ2172647.1"/>
    </source>
</evidence>
<keyword evidence="3" id="KW-1185">Reference proteome</keyword>